<feature type="domain" description="Flavoprotein" evidence="5">
    <location>
        <begin position="3"/>
        <end position="193"/>
    </location>
</feature>
<proteinExistence type="inferred from homology"/>
<accession>A0AAX4NWI9</accession>
<keyword evidence="1" id="KW-0173">Coenzyme A biosynthesis</keyword>
<dbReference type="GO" id="GO:0071513">
    <property type="term" value="C:phosphopantothenoylcysteine decarboxylase complex"/>
    <property type="evidence" value="ECO:0007669"/>
    <property type="project" value="TreeGrafter"/>
</dbReference>
<dbReference type="EC" id="4.1.1.36" evidence="4"/>
<comment type="similarity">
    <text evidence="2">Belongs to the HFCD (homooligomeric flavin containing Cys decarboxylase) superfamily.</text>
</comment>
<gene>
    <name evidence="6" type="ORF">HKI87_01g01240</name>
</gene>
<evidence type="ECO:0000313" key="6">
    <source>
        <dbReference type="EMBL" id="WZN58600.1"/>
    </source>
</evidence>
<evidence type="ECO:0000259" key="5">
    <source>
        <dbReference type="Pfam" id="PF02441"/>
    </source>
</evidence>
<evidence type="ECO:0000313" key="7">
    <source>
        <dbReference type="Proteomes" id="UP001472866"/>
    </source>
</evidence>
<dbReference type="InterPro" id="IPR003382">
    <property type="entry name" value="Flavoprotein"/>
</dbReference>
<dbReference type="PANTHER" id="PTHR14359:SF6">
    <property type="entry name" value="PHOSPHOPANTOTHENOYLCYSTEINE DECARBOXYLASE"/>
    <property type="match status" value="1"/>
</dbReference>
<evidence type="ECO:0000256" key="2">
    <source>
        <dbReference type="ARBA" id="ARBA00038350"/>
    </source>
</evidence>
<name>A0AAX4NWI9_9CHLO</name>
<dbReference type="GO" id="GO:0010181">
    <property type="term" value="F:FMN binding"/>
    <property type="evidence" value="ECO:0007669"/>
    <property type="project" value="TreeGrafter"/>
</dbReference>
<keyword evidence="7" id="KW-1185">Reference proteome</keyword>
<evidence type="ECO:0000256" key="4">
    <source>
        <dbReference type="ARBA" id="ARBA00066422"/>
    </source>
</evidence>
<dbReference type="PANTHER" id="PTHR14359">
    <property type="entry name" value="HOMO-OLIGOMERIC FLAVIN CONTAINING CYS DECARBOXYLASE FAMILY"/>
    <property type="match status" value="1"/>
</dbReference>
<dbReference type="Pfam" id="PF02441">
    <property type="entry name" value="Flavoprotein"/>
    <property type="match status" value="1"/>
</dbReference>
<reference evidence="6 7" key="1">
    <citation type="submission" date="2024-03" db="EMBL/GenBank/DDBJ databases">
        <title>Complete genome sequence of the green alga Chloropicon roscoffensis RCC1871.</title>
        <authorList>
            <person name="Lemieux C."/>
            <person name="Pombert J.-F."/>
            <person name="Otis C."/>
            <person name="Turmel M."/>
        </authorList>
    </citation>
    <scope>NUCLEOTIDE SEQUENCE [LARGE SCALE GENOMIC DNA]</scope>
    <source>
        <strain evidence="6 7">RCC1871</strain>
    </source>
</reference>
<dbReference type="GO" id="GO:0004633">
    <property type="term" value="F:phosphopantothenoylcysteine decarboxylase activity"/>
    <property type="evidence" value="ECO:0007669"/>
    <property type="project" value="UniProtKB-EC"/>
</dbReference>
<protein>
    <recommendedName>
        <fullName evidence="4">phosphopantothenoylcysteine decarboxylase</fullName>
        <ecNumber evidence="4">4.1.1.36</ecNumber>
    </recommendedName>
</protein>
<dbReference type="InterPro" id="IPR036551">
    <property type="entry name" value="Flavin_trans-like"/>
</dbReference>
<evidence type="ECO:0000256" key="1">
    <source>
        <dbReference type="ARBA" id="ARBA00022993"/>
    </source>
</evidence>
<comment type="pathway">
    <text evidence="3">Cofactor biosynthesis; coenzyme A biosynthesis; CoA from (R)-pantothenate: step 3/5.</text>
</comment>
<dbReference type="SUPFAM" id="SSF52507">
    <property type="entry name" value="Homo-oligomeric flavin-containing Cys decarboxylases, HFCD"/>
    <property type="match status" value="1"/>
</dbReference>
<dbReference type="AlphaFoldDB" id="A0AAX4NWI9"/>
<sequence>MGKRVLVAATGSVATVKVPMLASELIDRGCEVRVVMSETARHFLSREDLAVVLREARERCGQAGEEEGVYLEEDEWKTWQKMGDPVLHIELGKWADVLVIAPLSANTLAKLANGLCDNLTTCVARAWDYSKPVLAAPAMNTRMWTHPVTAEHVGTLSSRDGIKFVDPVVKTLACKDVGLGAMAPYEAIAEAALELTK</sequence>
<organism evidence="6 7">
    <name type="scientific">Chloropicon roscoffensis</name>
    <dbReference type="NCBI Taxonomy" id="1461544"/>
    <lineage>
        <taxon>Eukaryota</taxon>
        <taxon>Viridiplantae</taxon>
        <taxon>Chlorophyta</taxon>
        <taxon>Chloropicophyceae</taxon>
        <taxon>Chloropicales</taxon>
        <taxon>Chloropicaceae</taxon>
        <taxon>Chloropicon</taxon>
    </lineage>
</organism>
<dbReference type="Gene3D" id="3.40.50.1950">
    <property type="entry name" value="Flavin prenyltransferase-like"/>
    <property type="match status" value="1"/>
</dbReference>
<dbReference type="GO" id="GO:0015937">
    <property type="term" value="P:coenzyme A biosynthetic process"/>
    <property type="evidence" value="ECO:0007669"/>
    <property type="project" value="UniProtKB-KW"/>
</dbReference>
<dbReference type="Proteomes" id="UP001472866">
    <property type="component" value="Chromosome 01"/>
</dbReference>
<dbReference type="EMBL" id="CP151501">
    <property type="protein sequence ID" value="WZN58600.1"/>
    <property type="molecule type" value="Genomic_DNA"/>
</dbReference>
<evidence type="ECO:0000256" key="3">
    <source>
        <dbReference type="ARBA" id="ARBA00060685"/>
    </source>
</evidence>